<dbReference type="GO" id="GO:0003700">
    <property type="term" value="F:DNA-binding transcription factor activity"/>
    <property type="evidence" value="ECO:0007669"/>
    <property type="project" value="TreeGrafter"/>
</dbReference>
<dbReference type="SUPFAM" id="SSF47413">
    <property type="entry name" value="lambda repressor-like DNA-binding domains"/>
    <property type="match status" value="1"/>
</dbReference>
<evidence type="ECO:0000256" key="1">
    <source>
        <dbReference type="ARBA" id="ARBA00023125"/>
    </source>
</evidence>
<dbReference type="PROSITE" id="PS51500">
    <property type="entry name" value="SIN"/>
    <property type="match status" value="1"/>
</dbReference>
<dbReference type="PANTHER" id="PTHR46797:SF1">
    <property type="entry name" value="METHYLPHOSPHONATE SYNTHASE"/>
    <property type="match status" value="1"/>
</dbReference>
<organism evidence="4 5">
    <name type="scientific">Peribacillus faecalis</name>
    <dbReference type="NCBI Taxonomy" id="2772559"/>
    <lineage>
        <taxon>Bacteria</taxon>
        <taxon>Bacillati</taxon>
        <taxon>Bacillota</taxon>
        <taxon>Bacilli</taxon>
        <taxon>Bacillales</taxon>
        <taxon>Bacillaceae</taxon>
        <taxon>Peribacillus</taxon>
    </lineage>
</organism>
<dbReference type="PANTHER" id="PTHR46797">
    <property type="entry name" value="HTH-TYPE TRANSCRIPTIONAL REGULATOR"/>
    <property type="match status" value="1"/>
</dbReference>
<dbReference type="PROSITE" id="PS50943">
    <property type="entry name" value="HTH_CROC1"/>
    <property type="match status" value="1"/>
</dbReference>
<dbReference type="Gene3D" id="1.10.260.40">
    <property type="entry name" value="lambda repressor-like DNA-binding domains"/>
    <property type="match status" value="1"/>
</dbReference>
<protein>
    <submittedName>
        <fullName evidence="4">Helix-turn-helix transcriptional regulator</fullName>
    </submittedName>
</protein>
<evidence type="ECO:0000313" key="5">
    <source>
        <dbReference type="Proteomes" id="UP000602076"/>
    </source>
</evidence>
<dbReference type="Pfam" id="PF01381">
    <property type="entry name" value="HTH_3"/>
    <property type="match status" value="1"/>
</dbReference>
<dbReference type="SMART" id="SM00530">
    <property type="entry name" value="HTH_XRE"/>
    <property type="match status" value="1"/>
</dbReference>
<dbReference type="GO" id="GO:0003677">
    <property type="term" value="F:DNA binding"/>
    <property type="evidence" value="ECO:0007669"/>
    <property type="project" value="UniProtKB-KW"/>
</dbReference>
<feature type="domain" description="Sin" evidence="3">
    <location>
        <begin position="65"/>
        <end position="103"/>
    </location>
</feature>
<dbReference type="InterPro" id="IPR010982">
    <property type="entry name" value="Lambda_DNA-bd_dom_sf"/>
</dbReference>
<sequence>MIGKKISEIRKDRGFTLSELAGRSNISKSYLSNIERDLNQNPSVEVIIKLANVLQVEIDTILSPILKQDDSQILEKEWIDFIKELKKSGIQKEQLHHYKTLIEFIQWQNHLSNCNKKE</sequence>
<reference evidence="4" key="1">
    <citation type="submission" date="2020-09" db="EMBL/GenBank/DDBJ databases">
        <title>Bacillus faecalis sp. nov., a moderately halophilic bacterium isolated from cow faeces.</title>
        <authorList>
            <person name="Jiang L."/>
            <person name="Lee J."/>
        </authorList>
    </citation>
    <scope>NUCLEOTIDE SEQUENCE</scope>
    <source>
        <strain evidence="4">AGMB 02131</strain>
    </source>
</reference>
<dbReference type="InterPro" id="IPR001387">
    <property type="entry name" value="Cro/C1-type_HTH"/>
</dbReference>
<dbReference type="InterPro" id="IPR050807">
    <property type="entry name" value="TransReg_Diox_bact_type"/>
</dbReference>
<keyword evidence="1" id="KW-0238">DNA-binding</keyword>
<dbReference type="EMBL" id="JACXSI010000009">
    <property type="protein sequence ID" value="MBD3107686.1"/>
    <property type="molecule type" value="Genomic_DNA"/>
</dbReference>
<dbReference type="CDD" id="cd00093">
    <property type="entry name" value="HTH_XRE"/>
    <property type="match status" value="1"/>
</dbReference>
<dbReference type="GO" id="GO:0046983">
    <property type="term" value="F:protein dimerization activity"/>
    <property type="evidence" value="ECO:0007669"/>
    <property type="project" value="InterPro"/>
</dbReference>
<accession>A0A927CUG1</accession>
<dbReference type="Proteomes" id="UP000602076">
    <property type="component" value="Unassembled WGS sequence"/>
</dbReference>
<proteinExistence type="predicted"/>
<dbReference type="InterPro" id="IPR010981">
    <property type="entry name" value="SinR/SinI_dimer_dom"/>
</dbReference>
<gene>
    <name evidence="4" type="ORF">IEO70_04840</name>
</gene>
<dbReference type="GO" id="GO:0005829">
    <property type="term" value="C:cytosol"/>
    <property type="evidence" value="ECO:0007669"/>
    <property type="project" value="TreeGrafter"/>
</dbReference>
<keyword evidence="5" id="KW-1185">Reference proteome</keyword>
<dbReference type="AlphaFoldDB" id="A0A927CUG1"/>
<dbReference type="RefSeq" id="WP_190997232.1">
    <property type="nucleotide sequence ID" value="NZ_JACXSI010000009.1"/>
</dbReference>
<evidence type="ECO:0000259" key="3">
    <source>
        <dbReference type="PROSITE" id="PS51500"/>
    </source>
</evidence>
<name>A0A927CUG1_9BACI</name>
<evidence type="ECO:0000259" key="2">
    <source>
        <dbReference type="PROSITE" id="PS50943"/>
    </source>
</evidence>
<evidence type="ECO:0000313" key="4">
    <source>
        <dbReference type="EMBL" id="MBD3107686.1"/>
    </source>
</evidence>
<comment type="caution">
    <text evidence="4">The sequence shown here is derived from an EMBL/GenBank/DDBJ whole genome shotgun (WGS) entry which is preliminary data.</text>
</comment>
<feature type="domain" description="HTH cro/C1-type" evidence="2">
    <location>
        <begin position="6"/>
        <end position="61"/>
    </location>
</feature>